<feature type="transmembrane region" description="Helical" evidence="1">
    <location>
        <begin position="73"/>
        <end position="92"/>
    </location>
</feature>
<keyword evidence="1" id="KW-0472">Membrane</keyword>
<evidence type="ECO:0000313" key="4">
    <source>
        <dbReference type="Proteomes" id="UP000199482"/>
    </source>
</evidence>
<evidence type="ECO:0000256" key="1">
    <source>
        <dbReference type="SAM" id="Phobius"/>
    </source>
</evidence>
<gene>
    <name evidence="2" type="ORF">BCL57_001322</name>
    <name evidence="3" type="ORF">SAMN04489721_3247</name>
</gene>
<evidence type="ECO:0000313" key="5">
    <source>
        <dbReference type="Proteomes" id="UP000893823"/>
    </source>
</evidence>
<reference evidence="4" key="1">
    <citation type="submission" date="2016-10" db="EMBL/GenBank/DDBJ databases">
        <authorList>
            <person name="Varghese N."/>
            <person name="Submissions S."/>
        </authorList>
    </citation>
    <scope>NUCLEOTIDE SEQUENCE [LARGE SCALE GENOMIC DNA]</scope>
    <source>
        <strain evidence="4">CPCC 202695</strain>
    </source>
</reference>
<reference evidence="3" key="2">
    <citation type="submission" date="2016-10" db="EMBL/GenBank/DDBJ databases">
        <authorList>
            <person name="de Groot N.N."/>
        </authorList>
    </citation>
    <scope>NUCLEOTIDE SEQUENCE [LARGE SCALE GENOMIC DNA]</scope>
    <source>
        <strain evidence="3">CPCC 202695</strain>
    </source>
</reference>
<dbReference type="Proteomes" id="UP000199482">
    <property type="component" value="Chromosome I"/>
</dbReference>
<dbReference type="EMBL" id="LT629755">
    <property type="protein sequence ID" value="SDT34968.1"/>
    <property type="molecule type" value="Genomic_DNA"/>
</dbReference>
<evidence type="ECO:0000313" key="2">
    <source>
        <dbReference type="EMBL" id="MCP2367168.1"/>
    </source>
</evidence>
<accession>A0A1H1ZMN2</accession>
<dbReference type="OrthoDB" id="4735543at2"/>
<organism evidence="3 4">
    <name type="scientific">Agromyces flavus</name>
    <dbReference type="NCBI Taxonomy" id="589382"/>
    <lineage>
        <taxon>Bacteria</taxon>
        <taxon>Bacillati</taxon>
        <taxon>Actinomycetota</taxon>
        <taxon>Actinomycetes</taxon>
        <taxon>Micrococcales</taxon>
        <taxon>Microbacteriaceae</taxon>
        <taxon>Agromyces</taxon>
    </lineage>
</organism>
<dbReference type="STRING" id="589382.SAMN04489721_3247"/>
<dbReference type="Proteomes" id="UP000893823">
    <property type="component" value="Unassembled WGS sequence"/>
</dbReference>
<protein>
    <submittedName>
        <fullName evidence="3">Uncharacterized protein</fullName>
    </submittedName>
</protein>
<sequence length="104" mass="11314">MTTDSGLRRYDEHVGLPFDPLRLCVFATIALLTCVFGPLSLLVFAVIAIRGYARARRAGLLQSRCKLGDTRNVLAYLIALAVLAVAAVPLWLGMWMSLITHGIG</sequence>
<keyword evidence="5" id="KW-1185">Reference proteome</keyword>
<dbReference type="EMBL" id="SODL02000002">
    <property type="protein sequence ID" value="MCP2367168.1"/>
    <property type="molecule type" value="Genomic_DNA"/>
</dbReference>
<feature type="transmembrane region" description="Helical" evidence="1">
    <location>
        <begin position="20"/>
        <end position="53"/>
    </location>
</feature>
<evidence type="ECO:0000313" key="3">
    <source>
        <dbReference type="EMBL" id="SDT34968.1"/>
    </source>
</evidence>
<dbReference type="AlphaFoldDB" id="A0A1H1ZMN2"/>
<keyword evidence="1" id="KW-0812">Transmembrane</keyword>
<proteinExistence type="predicted"/>
<name>A0A1H1ZMN2_9MICO</name>
<reference evidence="2" key="3">
    <citation type="submission" date="2022-06" db="EMBL/GenBank/DDBJ databases">
        <title>Genomic Encyclopedia of Type Strains, Phase III (KMG-III): the genomes of soil and plant-associated and newly described type strains.</title>
        <authorList>
            <person name="Whitman W."/>
        </authorList>
    </citation>
    <scope>NUCLEOTIDE SEQUENCE</scope>
    <source>
        <strain evidence="2">CPCC 202695</strain>
    </source>
</reference>
<dbReference type="RefSeq" id="WP_092674736.1">
    <property type="nucleotide sequence ID" value="NZ_BMDN01000002.1"/>
</dbReference>
<keyword evidence="1" id="KW-1133">Transmembrane helix</keyword>